<keyword evidence="1" id="KW-0812">Transmembrane</keyword>
<dbReference type="Gene3D" id="3.30.70.1440">
    <property type="entry name" value="Multidrug efflux transporter AcrB pore domain"/>
    <property type="match status" value="1"/>
</dbReference>
<organism evidence="2 3">
    <name type="scientific">Stutzerimonas decontaminans</name>
    <dbReference type="NCBI Taxonomy" id="3022791"/>
    <lineage>
        <taxon>Bacteria</taxon>
        <taxon>Pseudomonadati</taxon>
        <taxon>Pseudomonadota</taxon>
        <taxon>Gammaproteobacteria</taxon>
        <taxon>Pseudomonadales</taxon>
        <taxon>Pseudomonadaceae</taxon>
        <taxon>Stutzerimonas</taxon>
    </lineage>
</organism>
<feature type="transmembrane region" description="Helical" evidence="1">
    <location>
        <begin position="334"/>
        <end position="353"/>
    </location>
</feature>
<feature type="transmembrane region" description="Helical" evidence="1">
    <location>
        <begin position="852"/>
        <end position="870"/>
    </location>
</feature>
<dbReference type="Pfam" id="PF00873">
    <property type="entry name" value="ACR_tran"/>
    <property type="match status" value="1"/>
</dbReference>
<reference evidence="2 3" key="1">
    <citation type="submission" date="2018-01" db="EMBL/GenBank/DDBJ databases">
        <title>Denitrification phenotypes of diverse strains of Pseudomonas stutzeri.</title>
        <authorList>
            <person name="Milligan D.A."/>
            <person name="Bergaust L."/>
            <person name="Bakken L.R."/>
            <person name="Frostegard A."/>
        </authorList>
    </citation>
    <scope>NUCLEOTIDE SEQUENCE [LARGE SCALE GENOMIC DNA]</scope>
    <source>
        <strain evidence="2 3">ST27MN3</strain>
    </source>
</reference>
<dbReference type="Gene3D" id="3.30.2090.10">
    <property type="entry name" value="Multidrug efflux transporter AcrB TolC docking domain, DN and DC subdomains"/>
    <property type="match status" value="2"/>
</dbReference>
<name>A0ABX4VSD4_9GAMM</name>
<dbReference type="SUPFAM" id="SSF82693">
    <property type="entry name" value="Multidrug efflux transporter AcrB pore domain, PN1, PN2, PC1 and PC2 subdomains"/>
    <property type="match status" value="4"/>
</dbReference>
<comment type="caution">
    <text evidence="2">The sequence shown here is derived from an EMBL/GenBank/DDBJ whole genome shotgun (WGS) entry which is preliminary data.</text>
</comment>
<proteinExistence type="predicted"/>
<dbReference type="NCBIfam" id="NF007798">
    <property type="entry name" value="PRK10503.1"/>
    <property type="match status" value="1"/>
</dbReference>
<keyword evidence="1" id="KW-0472">Membrane</keyword>
<gene>
    <name evidence="2" type="ORF">CXK93_20800</name>
</gene>
<sequence>MNISRLFILRPVATTLSMVAILLAGLIAYKLLPVAALPQVDYPTIRVMTLYPGASPEVMTSAVTAPLERQFGQMPGLAQLSSTSSGGASVITLRFSLDVALDVAEQEVQAAINAANNLLPNDLPAPPVYNKVNPADTPVLTLAVTSESLPLPKLHDLVDTRMAQKLAQINGVGMVSIAGGQRPAVRIRTNPEALAAYGLSLADVRSLITSSNVNQPKGNFDGPTRVSMLDANDQLKTPAEYAELILTYQDGAALRLKDVADIVDGAENERLAAWANDSQAVLLNVQRQPGANVIDVVERIQVLLPEVKASMPAGLDVVVLTDRTQTIRAAVTDVQHELMLATFLVVMVTFVFLKKLSATVIPSIAVPLSLVGTFAVMYLCGFSLNNLTLMALTIATGFVVDDAIVMLENIARHLEEGETPLNAALKGARQIGFTLISLTFSLIAVLIPLLFMQDVVGRLFREFAITLAVAILISLVVSLTLTPMMCAKLLKPQTAAEAKPDWVERLIGRYSRWLTWVLRHQTLTLLVAVGTLGLTVVLYLAVPKGFFPVQDTGVIQGISEAPQSISFRAMSERQQALARVILADPAVESLSSYIGVDGDNVTLNSGRLLINLKPHGERDLTASQIIDRLRPELAKVPGIELYLQPVQDLSIEDRVSRTQFQFSLETPDGELLQEWTPRLVEALRERPELTDVASDLQSNGLQIYLDIDRDAAARLGIQVADITDALYDAFGQRQISTIFTQASQYRVVLEAEAGNRLGPQALEQLFVQSEGGTPVRLSSLATLEQRNAPLLINHIGQFPAVTLSFNLASGVSLGKAVEVIEAVEQEIGLPAGIQTRFQGAAEAFRASLSSTLLLILAAVVTMYIVLGVLYESYIHPITILSTLPSAAVGALLALLLTGNDLGLIAIIGIILLIGIVKKNAIMMIDFALEAERQQGMSPQDAIYRAALLRFRPILMTTLAALFGAIPLMLASGSGAELRQPLGLVLVGGLLLSQLLTLFTTPVIYLFFDRLGQRFGRRRETLQEAEA</sequence>
<dbReference type="RefSeq" id="WP_102857218.1">
    <property type="nucleotide sequence ID" value="NZ_JAMOHT010000021.1"/>
</dbReference>
<dbReference type="SUPFAM" id="SSF82866">
    <property type="entry name" value="Multidrug efflux transporter AcrB transmembrane domain"/>
    <property type="match status" value="2"/>
</dbReference>
<feature type="transmembrane region" description="Helical" evidence="1">
    <location>
        <begin position="12"/>
        <end position="32"/>
    </location>
</feature>
<feature type="transmembrane region" description="Helical" evidence="1">
    <location>
        <begin position="463"/>
        <end position="481"/>
    </location>
</feature>
<feature type="transmembrane region" description="Helical" evidence="1">
    <location>
        <begin position="981"/>
        <end position="1007"/>
    </location>
</feature>
<dbReference type="Gene3D" id="3.30.70.1320">
    <property type="entry name" value="Multidrug efflux transporter AcrB pore domain like"/>
    <property type="match status" value="1"/>
</dbReference>
<evidence type="ECO:0000313" key="2">
    <source>
        <dbReference type="EMBL" id="PNF83086.1"/>
    </source>
</evidence>
<dbReference type="Gene3D" id="1.20.1640.10">
    <property type="entry name" value="Multidrug efflux transporter AcrB transmembrane domain"/>
    <property type="match status" value="2"/>
</dbReference>
<feature type="transmembrane region" description="Helical" evidence="1">
    <location>
        <begin position="522"/>
        <end position="542"/>
    </location>
</feature>
<feature type="transmembrane region" description="Helical" evidence="1">
    <location>
        <begin position="948"/>
        <end position="969"/>
    </location>
</feature>
<keyword evidence="3" id="KW-1185">Reference proteome</keyword>
<dbReference type="Gene3D" id="3.30.70.1430">
    <property type="entry name" value="Multidrug efflux transporter AcrB pore domain"/>
    <property type="match status" value="2"/>
</dbReference>
<dbReference type="EMBL" id="POUI01000007">
    <property type="protein sequence ID" value="PNF83086.1"/>
    <property type="molecule type" value="Genomic_DNA"/>
</dbReference>
<dbReference type="NCBIfam" id="NF033617">
    <property type="entry name" value="RND_permease_2"/>
    <property type="match status" value="1"/>
</dbReference>
<dbReference type="InterPro" id="IPR001036">
    <property type="entry name" value="Acrflvin-R"/>
</dbReference>
<feature type="transmembrane region" description="Helical" evidence="1">
    <location>
        <begin position="903"/>
        <end position="928"/>
    </location>
</feature>
<dbReference type="PANTHER" id="PTHR32063:SF21">
    <property type="entry name" value="MULTIDRUG RESISTANCE PROTEIN MDTB"/>
    <property type="match status" value="1"/>
</dbReference>
<protein>
    <submittedName>
        <fullName evidence="2">Multidrug transporter subunit MdtB</fullName>
    </submittedName>
</protein>
<feature type="transmembrane region" description="Helical" evidence="1">
    <location>
        <begin position="431"/>
        <end position="451"/>
    </location>
</feature>
<evidence type="ECO:0000313" key="3">
    <source>
        <dbReference type="Proteomes" id="UP000236021"/>
    </source>
</evidence>
<dbReference type="PRINTS" id="PR00702">
    <property type="entry name" value="ACRIFLAVINRP"/>
</dbReference>
<feature type="transmembrane region" description="Helical" evidence="1">
    <location>
        <begin position="365"/>
        <end position="384"/>
    </location>
</feature>
<dbReference type="Proteomes" id="UP000236021">
    <property type="component" value="Unassembled WGS sequence"/>
</dbReference>
<evidence type="ECO:0000256" key="1">
    <source>
        <dbReference type="SAM" id="Phobius"/>
    </source>
</evidence>
<dbReference type="PANTHER" id="PTHR32063">
    <property type="match status" value="1"/>
</dbReference>
<keyword evidence="1" id="KW-1133">Transmembrane helix</keyword>
<dbReference type="SUPFAM" id="SSF82714">
    <property type="entry name" value="Multidrug efflux transporter AcrB TolC docking domain, DN and DC subdomains"/>
    <property type="match status" value="2"/>
</dbReference>
<dbReference type="InterPro" id="IPR027463">
    <property type="entry name" value="AcrB_DN_DC_subdom"/>
</dbReference>
<accession>A0ABX4VSD4</accession>